<dbReference type="AlphaFoldDB" id="A0A498HXL4"/>
<sequence length="165" mass="18262">MHQIGRLSHRNNLADLLSCSCKIHVQPPIVDGDDELVTTKVCDLCSSGAGQLPLLRDLASIRDENLCHWPSCGVFGSQIIFAGSLETYERPLSPSRTATAELYPRNTLTTKPNRLWLSSTGTMGKRIFMLFPVFPFLCVSLPLLSLDIPVFCFDVAEKKPNGLAW</sequence>
<accession>A0A498HXL4</accession>
<name>A0A498HXL4_MALDO</name>
<organism evidence="2 3">
    <name type="scientific">Malus domestica</name>
    <name type="common">Apple</name>
    <name type="synonym">Pyrus malus</name>
    <dbReference type="NCBI Taxonomy" id="3750"/>
    <lineage>
        <taxon>Eukaryota</taxon>
        <taxon>Viridiplantae</taxon>
        <taxon>Streptophyta</taxon>
        <taxon>Embryophyta</taxon>
        <taxon>Tracheophyta</taxon>
        <taxon>Spermatophyta</taxon>
        <taxon>Magnoliopsida</taxon>
        <taxon>eudicotyledons</taxon>
        <taxon>Gunneridae</taxon>
        <taxon>Pentapetalae</taxon>
        <taxon>rosids</taxon>
        <taxon>fabids</taxon>
        <taxon>Rosales</taxon>
        <taxon>Rosaceae</taxon>
        <taxon>Amygdaloideae</taxon>
        <taxon>Maleae</taxon>
        <taxon>Malus</taxon>
    </lineage>
</organism>
<dbReference type="EMBL" id="RDQH01000341">
    <property type="protein sequence ID" value="RXH75369.1"/>
    <property type="molecule type" value="Genomic_DNA"/>
</dbReference>
<proteinExistence type="predicted"/>
<gene>
    <name evidence="2" type="ORF">DVH24_030090</name>
</gene>
<evidence type="ECO:0000256" key="1">
    <source>
        <dbReference type="SAM" id="Phobius"/>
    </source>
</evidence>
<feature type="transmembrane region" description="Helical" evidence="1">
    <location>
        <begin position="127"/>
        <end position="146"/>
    </location>
</feature>
<keyword evidence="1" id="KW-0472">Membrane</keyword>
<evidence type="ECO:0000313" key="3">
    <source>
        <dbReference type="Proteomes" id="UP000290289"/>
    </source>
</evidence>
<evidence type="ECO:0000313" key="2">
    <source>
        <dbReference type="EMBL" id="RXH75369.1"/>
    </source>
</evidence>
<protein>
    <submittedName>
        <fullName evidence="2">Uncharacterized protein</fullName>
    </submittedName>
</protein>
<keyword evidence="3" id="KW-1185">Reference proteome</keyword>
<keyword evidence="1" id="KW-1133">Transmembrane helix</keyword>
<comment type="caution">
    <text evidence="2">The sequence shown here is derived from an EMBL/GenBank/DDBJ whole genome shotgun (WGS) entry which is preliminary data.</text>
</comment>
<keyword evidence="1" id="KW-0812">Transmembrane</keyword>
<reference evidence="2 3" key="1">
    <citation type="submission" date="2018-10" db="EMBL/GenBank/DDBJ databases">
        <title>A high-quality apple genome assembly.</title>
        <authorList>
            <person name="Hu J."/>
        </authorList>
    </citation>
    <scope>NUCLEOTIDE SEQUENCE [LARGE SCALE GENOMIC DNA]</scope>
    <source>
        <strain evidence="3">cv. HFTH1</strain>
        <tissue evidence="2">Young leaf</tissue>
    </source>
</reference>
<dbReference type="Proteomes" id="UP000290289">
    <property type="component" value="Chromosome 15"/>
</dbReference>